<dbReference type="PANTHER" id="PTHR32024">
    <property type="entry name" value="TRK SYSTEM POTASSIUM UPTAKE PROTEIN TRKG-RELATED"/>
    <property type="match status" value="1"/>
</dbReference>
<feature type="transmembrane region" description="Helical" evidence="1">
    <location>
        <begin position="285"/>
        <end position="305"/>
    </location>
</feature>
<evidence type="ECO:0000313" key="3">
    <source>
        <dbReference type="Proteomes" id="UP001337723"/>
    </source>
</evidence>
<feature type="transmembrane region" description="Helical" evidence="1">
    <location>
        <begin position="251"/>
        <end position="273"/>
    </location>
</feature>
<reference evidence="2 3" key="1">
    <citation type="submission" date="2023-01" db="EMBL/GenBank/DDBJ databases">
        <title>Complete genome sequence of Roseicyclus marinus strain Dej080120_10.</title>
        <authorList>
            <person name="Ueki S."/>
            <person name="Maruyama F."/>
        </authorList>
    </citation>
    <scope>NUCLEOTIDE SEQUENCE [LARGE SCALE GENOMIC DNA]</scope>
    <source>
        <strain evidence="2 3">Dej080120_10</strain>
    </source>
</reference>
<feature type="transmembrane region" description="Helical" evidence="1">
    <location>
        <begin position="40"/>
        <end position="62"/>
    </location>
</feature>
<feature type="transmembrane region" description="Helical" evidence="1">
    <location>
        <begin position="135"/>
        <end position="155"/>
    </location>
</feature>
<organism evidence="2 3">
    <name type="scientific">Roseicyclus marinus</name>
    <dbReference type="NCBI Taxonomy" id="2161673"/>
    <lineage>
        <taxon>Bacteria</taxon>
        <taxon>Pseudomonadati</taxon>
        <taxon>Pseudomonadota</taxon>
        <taxon>Alphaproteobacteria</taxon>
        <taxon>Rhodobacterales</taxon>
        <taxon>Roseobacteraceae</taxon>
        <taxon>Roseicyclus</taxon>
    </lineage>
</organism>
<evidence type="ECO:0008006" key="4">
    <source>
        <dbReference type="Google" id="ProtNLM"/>
    </source>
</evidence>
<dbReference type="PANTHER" id="PTHR32024:SF2">
    <property type="entry name" value="TRK SYSTEM POTASSIUM UPTAKE PROTEIN TRKG-RELATED"/>
    <property type="match status" value="1"/>
</dbReference>
<feature type="transmembrane region" description="Helical" evidence="1">
    <location>
        <begin position="74"/>
        <end position="93"/>
    </location>
</feature>
<proteinExistence type="predicted"/>
<dbReference type="EMBL" id="AP027266">
    <property type="protein sequence ID" value="BDW85209.1"/>
    <property type="molecule type" value="Genomic_DNA"/>
</dbReference>
<gene>
    <name evidence="2" type="ORF">MACH21_13860</name>
</gene>
<evidence type="ECO:0000313" key="2">
    <source>
        <dbReference type="EMBL" id="BDW85209.1"/>
    </source>
</evidence>
<evidence type="ECO:0000256" key="1">
    <source>
        <dbReference type="SAM" id="Phobius"/>
    </source>
</evidence>
<name>A0AA48HGL2_9RHOB</name>
<keyword evidence="1" id="KW-1133">Transmembrane helix</keyword>
<dbReference type="RefSeq" id="WP_338275824.1">
    <property type="nucleotide sequence ID" value="NZ_AP027266.1"/>
</dbReference>
<keyword evidence="1" id="KW-0472">Membrane</keyword>
<accession>A0AA48HGL2</accession>
<feature type="transmembrane region" description="Helical" evidence="1">
    <location>
        <begin position="105"/>
        <end position="123"/>
    </location>
</feature>
<keyword evidence="1" id="KW-0812">Transmembrane</keyword>
<feature type="transmembrane region" description="Helical" evidence="1">
    <location>
        <begin position="317"/>
        <end position="339"/>
    </location>
</feature>
<sequence>MGGYFRNLPFFVVLLFAAAGAMLVPSVYGLAVRDHDAARVFFYTGILVAILATLLGFATQGWARGRVDSDQKYLVSLLASYVWLPVILGVPMFEVIGNTRAVNVYLDMVSALTTTGAPVFEPLRLVDTVHLWRATVGWLGGLLTWVTAMAILAPLNLGGFEVTSEANAIGQRMPQSGQMRAAAPAERLWRQAGVLAPIYLGLTVVLALGLALAGERPLHAVIHAMSTLSTSGILATGGFKDTETGVPGEMLIALFLVFALTRRSFTSGFGMAALDRVAHDREVRLALFAVVVLPTFLFMRHWLGAYEVDELANADGALTALWGSVFTVLSFLTTTGFVSDHWGARKAGRGWKPRV</sequence>
<dbReference type="Proteomes" id="UP001337723">
    <property type="component" value="Chromosome"/>
</dbReference>
<dbReference type="AlphaFoldDB" id="A0AA48HGL2"/>
<feature type="transmembrane region" description="Helical" evidence="1">
    <location>
        <begin position="194"/>
        <end position="213"/>
    </location>
</feature>
<keyword evidence="3" id="KW-1185">Reference proteome</keyword>
<protein>
    <recommendedName>
        <fullName evidence="4">Trk system potassium uptake protein TrkH</fullName>
    </recommendedName>
</protein>
<feature type="transmembrane region" description="Helical" evidence="1">
    <location>
        <begin position="7"/>
        <end position="28"/>
    </location>
</feature>
<dbReference type="KEGG" id="rmai:MACH21_13860"/>